<dbReference type="PANTHER" id="PTHR30349:SF94">
    <property type="entry name" value="INTEGRASE_RECOMBINASE HI_1414-RELATED"/>
    <property type="match status" value="1"/>
</dbReference>
<dbReference type="Gene3D" id="1.10.443.10">
    <property type="entry name" value="Intergrase catalytic core"/>
    <property type="match status" value="1"/>
</dbReference>
<dbReference type="CDD" id="cd00796">
    <property type="entry name" value="INT_Rci_Hp1_C"/>
    <property type="match status" value="1"/>
</dbReference>
<keyword evidence="6" id="KW-1185">Reference proteome</keyword>
<reference evidence="5 6" key="1">
    <citation type="submission" date="2016-10" db="EMBL/GenBank/DDBJ databases">
        <authorList>
            <person name="de Groot N.N."/>
        </authorList>
    </citation>
    <scope>NUCLEOTIDE SEQUENCE [LARGE SCALE GENOMIC DNA]</scope>
    <source>
        <strain evidence="5 6">Nm1</strain>
    </source>
</reference>
<evidence type="ECO:0000259" key="4">
    <source>
        <dbReference type="PROSITE" id="PS51898"/>
    </source>
</evidence>
<dbReference type="InterPro" id="IPR010998">
    <property type="entry name" value="Integrase_recombinase_N"/>
</dbReference>
<sequence>MATFQKRGKSWRVFVYRQGIRKSASFSTKAEAQAWATKTEAEFLAESRGEIPDKSFGDLLDRYAREVSPTKRGVRWEQIRLANLCEDPLAHVRLPQLASRHFADWRDRRLAKVSAATVLREWNLLSNACTVAVREWNWLKENPLRDVRRPKQIPPRDRRISEQELERLLWALGYDHETMPMTISARVGAAMLFAIETAMRAGEICALQWNDVFLEASYLKIRGTGNGGGKTLAAKRDVPLTPEALRIIKQLQLIKGEGNESVFQLSTSQIDALFRKAKKNAMIEDLHFHDTRHEAITRLAAKLDVLELARMVGHRDLRMLMVYYNETASNLAAKLARWTIDKGGQ</sequence>
<evidence type="ECO:0000256" key="1">
    <source>
        <dbReference type="ARBA" id="ARBA00022908"/>
    </source>
</evidence>
<evidence type="ECO:0000256" key="3">
    <source>
        <dbReference type="ARBA" id="ARBA00023172"/>
    </source>
</evidence>
<dbReference type="STRING" id="44576.SAMN05421881_105714"/>
<dbReference type="GO" id="GO:0006310">
    <property type="term" value="P:DNA recombination"/>
    <property type="evidence" value="ECO:0007669"/>
    <property type="project" value="UniProtKB-KW"/>
</dbReference>
<dbReference type="GO" id="GO:0003677">
    <property type="term" value="F:DNA binding"/>
    <property type="evidence" value="ECO:0007669"/>
    <property type="project" value="UniProtKB-KW"/>
</dbReference>
<dbReference type="InterPro" id="IPR013762">
    <property type="entry name" value="Integrase-like_cat_sf"/>
</dbReference>
<dbReference type="Gene3D" id="1.10.150.130">
    <property type="match status" value="1"/>
</dbReference>
<protein>
    <submittedName>
        <fullName evidence="5">Site-specific recombinase XerD</fullName>
    </submittedName>
</protein>
<keyword evidence="3" id="KW-0233">DNA recombination</keyword>
<feature type="domain" description="Tyr recombinase" evidence="4">
    <location>
        <begin position="155"/>
        <end position="337"/>
    </location>
</feature>
<dbReference type="SUPFAM" id="SSF56349">
    <property type="entry name" value="DNA breaking-rejoining enzymes"/>
    <property type="match status" value="1"/>
</dbReference>
<dbReference type="AlphaFoldDB" id="A0A1H3M7M5"/>
<keyword evidence="2" id="KW-0238">DNA-binding</keyword>
<name>A0A1H3M7M5_9PROT</name>
<dbReference type="PROSITE" id="PS51898">
    <property type="entry name" value="TYR_RECOMBINASE"/>
    <property type="match status" value="1"/>
</dbReference>
<keyword evidence="1" id="KW-0229">DNA integration</keyword>
<proteinExistence type="predicted"/>
<evidence type="ECO:0000313" key="6">
    <source>
        <dbReference type="Proteomes" id="UP000198640"/>
    </source>
</evidence>
<gene>
    <name evidence="5" type="ORF">SAMN05421881_105714</name>
</gene>
<dbReference type="PANTHER" id="PTHR30349">
    <property type="entry name" value="PHAGE INTEGRASE-RELATED"/>
    <property type="match status" value="1"/>
</dbReference>
<dbReference type="InterPro" id="IPR002104">
    <property type="entry name" value="Integrase_catalytic"/>
</dbReference>
<dbReference type="Pfam" id="PF00589">
    <property type="entry name" value="Phage_integrase"/>
    <property type="match status" value="1"/>
</dbReference>
<accession>A0A1H3M7M5</accession>
<dbReference type="InterPro" id="IPR050090">
    <property type="entry name" value="Tyrosine_recombinase_XerCD"/>
</dbReference>
<dbReference type="InterPro" id="IPR011010">
    <property type="entry name" value="DNA_brk_join_enz"/>
</dbReference>
<dbReference type="RefSeq" id="WP_090415264.1">
    <property type="nucleotide sequence ID" value="NZ_FNOY01000057.1"/>
</dbReference>
<organism evidence="5 6">
    <name type="scientific">Nitrosomonas halophila</name>
    <dbReference type="NCBI Taxonomy" id="44576"/>
    <lineage>
        <taxon>Bacteria</taxon>
        <taxon>Pseudomonadati</taxon>
        <taxon>Pseudomonadota</taxon>
        <taxon>Betaproteobacteria</taxon>
        <taxon>Nitrosomonadales</taxon>
        <taxon>Nitrosomonadaceae</taxon>
        <taxon>Nitrosomonas</taxon>
    </lineage>
</organism>
<evidence type="ECO:0000256" key="2">
    <source>
        <dbReference type="ARBA" id="ARBA00023125"/>
    </source>
</evidence>
<evidence type="ECO:0000313" key="5">
    <source>
        <dbReference type="EMBL" id="SDY72720.1"/>
    </source>
</evidence>
<dbReference type="Proteomes" id="UP000198640">
    <property type="component" value="Unassembled WGS sequence"/>
</dbReference>
<dbReference type="OrthoDB" id="662444at2"/>
<dbReference type="GO" id="GO:0015074">
    <property type="term" value="P:DNA integration"/>
    <property type="evidence" value="ECO:0007669"/>
    <property type="project" value="UniProtKB-KW"/>
</dbReference>
<dbReference type="EMBL" id="FNOY01000057">
    <property type="protein sequence ID" value="SDY72720.1"/>
    <property type="molecule type" value="Genomic_DNA"/>
</dbReference>